<feature type="coiled-coil region" evidence="5">
    <location>
        <begin position="266"/>
        <end position="293"/>
    </location>
</feature>
<dbReference type="PANTHER" id="PTHR13768:SF8">
    <property type="entry name" value="ALPHA-SOLUBLE NSF ATTACHMENT PROTEIN"/>
    <property type="match status" value="1"/>
</dbReference>
<dbReference type="Pfam" id="PF14938">
    <property type="entry name" value="SNAP"/>
    <property type="match status" value="2"/>
</dbReference>
<dbReference type="InterPro" id="IPR011990">
    <property type="entry name" value="TPR-like_helical_dom_sf"/>
</dbReference>
<keyword evidence="3 4" id="KW-0653">Protein transport</keyword>
<dbReference type="GO" id="GO:0006886">
    <property type="term" value="P:intracellular protein transport"/>
    <property type="evidence" value="ECO:0007669"/>
    <property type="project" value="UniProtKB-UniRule"/>
</dbReference>
<evidence type="ECO:0008006" key="9">
    <source>
        <dbReference type="Google" id="ProtNLM"/>
    </source>
</evidence>
<evidence type="ECO:0000256" key="1">
    <source>
        <dbReference type="ARBA" id="ARBA00010050"/>
    </source>
</evidence>
<dbReference type="Proteomes" id="UP000631114">
    <property type="component" value="Unassembled WGS sequence"/>
</dbReference>
<evidence type="ECO:0000256" key="5">
    <source>
        <dbReference type="SAM" id="Coils"/>
    </source>
</evidence>
<dbReference type="GO" id="GO:0005483">
    <property type="term" value="F:soluble NSF attachment protein activity"/>
    <property type="evidence" value="ECO:0007669"/>
    <property type="project" value="TreeGrafter"/>
</dbReference>
<dbReference type="Gene3D" id="1.25.40.10">
    <property type="entry name" value="Tetratricopeptide repeat domain"/>
    <property type="match status" value="1"/>
</dbReference>
<dbReference type="AlphaFoldDB" id="A0A835IK37"/>
<reference evidence="7 8" key="1">
    <citation type="submission" date="2020-10" db="EMBL/GenBank/DDBJ databases">
        <title>The Coptis chinensis genome and diversification of protoberbering-type alkaloids.</title>
        <authorList>
            <person name="Wang B."/>
            <person name="Shu S."/>
            <person name="Song C."/>
            <person name="Liu Y."/>
        </authorList>
    </citation>
    <scope>NUCLEOTIDE SEQUENCE [LARGE SCALE GENOMIC DNA]</scope>
    <source>
        <strain evidence="7">HL-2020</strain>
        <tissue evidence="7">Leaf</tissue>
    </source>
</reference>
<dbReference type="GO" id="GO:0005774">
    <property type="term" value="C:vacuolar membrane"/>
    <property type="evidence" value="ECO:0007669"/>
    <property type="project" value="TreeGrafter"/>
</dbReference>
<comment type="function">
    <text evidence="4">Required for vesicular transport between the endoplasmic reticulum and the Golgi apparatus.</text>
</comment>
<keyword evidence="2 4" id="KW-0813">Transport</keyword>
<accession>A0A835IK37</accession>
<keyword evidence="5" id="KW-0175">Coiled coil</keyword>
<organism evidence="7 8">
    <name type="scientific">Coptis chinensis</name>
    <dbReference type="NCBI Taxonomy" id="261450"/>
    <lineage>
        <taxon>Eukaryota</taxon>
        <taxon>Viridiplantae</taxon>
        <taxon>Streptophyta</taxon>
        <taxon>Embryophyta</taxon>
        <taxon>Tracheophyta</taxon>
        <taxon>Spermatophyta</taxon>
        <taxon>Magnoliopsida</taxon>
        <taxon>Ranunculales</taxon>
        <taxon>Ranunculaceae</taxon>
        <taxon>Coptidoideae</taxon>
        <taxon>Coptis</taxon>
    </lineage>
</organism>
<feature type="region of interest" description="Disordered" evidence="6">
    <location>
        <begin position="1"/>
        <end position="20"/>
    </location>
</feature>
<keyword evidence="8" id="KW-1185">Reference proteome</keyword>
<dbReference type="InterPro" id="IPR000744">
    <property type="entry name" value="NSF_attach"/>
</dbReference>
<evidence type="ECO:0000256" key="4">
    <source>
        <dbReference type="RuleBase" id="RU367013"/>
    </source>
</evidence>
<dbReference type="OrthoDB" id="9984275at2759"/>
<comment type="caution">
    <text evidence="7">The sequence shown here is derived from an EMBL/GenBank/DDBJ whole genome shotgun (WGS) entry which is preliminary data.</text>
</comment>
<dbReference type="EMBL" id="JADFTS010000003">
    <property type="protein sequence ID" value="KAF9617922.1"/>
    <property type="molecule type" value="Genomic_DNA"/>
</dbReference>
<dbReference type="SUPFAM" id="SSF48452">
    <property type="entry name" value="TPR-like"/>
    <property type="match status" value="1"/>
</dbReference>
<dbReference type="GO" id="GO:0031201">
    <property type="term" value="C:SNARE complex"/>
    <property type="evidence" value="ECO:0007669"/>
    <property type="project" value="TreeGrafter"/>
</dbReference>
<evidence type="ECO:0000256" key="6">
    <source>
        <dbReference type="SAM" id="MobiDB-lite"/>
    </source>
</evidence>
<dbReference type="PANTHER" id="PTHR13768">
    <property type="entry name" value="SOLUBLE NSF ATTACHMENT PROTEIN SNAP"/>
    <property type="match status" value="1"/>
</dbReference>
<keyword evidence="4" id="KW-0931">ER-Golgi transport</keyword>
<comment type="similarity">
    <text evidence="1 4">Belongs to the SNAP family.</text>
</comment>
<feature type="region of interest" description="Disordered" evidence="6">
    <location>
        <begin position="45"/>
        <end position="67"/>
    </location>
</feature>
<evidence type="ECO:0000313" key="7">
    <source>
        <dbReference type="EMBL" id="KAF9617922.1"/>
    </source>
</evidence>
<comment type="subcellular location">
    <subcellularLocation>
        <location evidence="4">Membrane</location>
        <topology evidence="4">Peripheral membrane protein</topology>
    </subcellularLocation>
</comment>
<evidence type="ECO:0000256" key="2">
    <source>
        <dbReference type="ARBA" id="ARBA00022448"/>
    </source>
</evidence>
<dbReference type="CDD" id="cd15832">
    <property type="entry name" value="SNAP"/>
    <property type="match status" value="1"/>
</dbReference>
<protein>
    <recommendedName>
        <fullName evidence="9">Alpha-soluble NSF attachment protein</fullName>
    </recommendedName>
</protein>
<name>A0A835IK37_9MAGN</name>
<evidence type="ECO:0000313" key="8">
    <source>
        <dbReference type="Proteomes" id="UP000631114"/>
    </source>
</evidence>
<gene>
    <name evidence="7" type="ORF">IFM89_039203</name>
</gene>
<keyword evidence="4" id="KW-0472">Membrane</keyword>
<proteinExistence type="inferred from homology"/>
<dbReference type="GO" id="GO:0035494">
    <property type="term" value="P:SNARE complex disassembly"/>
    <property type="evidence" value="ECO:0007669"/>
    <property type="project" value="TreeGrafter"/>
</dbReference>
<dbReference type="GO" id="GO:0019905">
    <property type="term" value="F:syntaxin binding"/>
    <property type="evidence" value="ECO:0007669"/>
    <property type="project" value="TreeGrafter"/>
</dbReference>
<sequence>MREKEERRETMEKNGEDEKEIEKKRVKLVFKAPKKEVRILIREKEEGEEEVTKLPPSGYEEKNEELVGNDFDEYEDEDEDGYDDLDDCFNELNHQALMAKKAVEQADEDARNKVEDHLEFNEKAAIFFKRSHSWDIAGKVYIKVANCHLKLDHKHEAAAAYVDAAYAYKKISTKGSTEKVACGNKNAVKTPHLVNGGDCFGGSGEAISCLETAVNYFTEIGRLDMAARYCKEIGDLYATKEDLLQAIAYLERAADLFSSEEFTIAANQCKQKVAQLTAELEQYAKAVKIYEETARRSLNNNLLKDSVKECLLNACLCQLVEGGAIAITNSLEKYQDLDPTFSGTREYKFLAVSFRRNPALELAAAIYEVDATRFSEVAQQFNKVTPLDGWKILLLLSATFALGETENALH</sequence>
<evidence type="ECO:0000256" key="3">
    <source>
        <dbReference type="ARBA" id="ARBA00022927"/>
    </source>
</evidence>